<dbReference type="RefSeq" id="WP_347163547.1">
    <property type="nucleotide sequence ID" value="NZ_JBDLOB010000006.1"/>
</dbReference>
<sequence>MPNYQPPRYGSSNHANKNKIEQKLNEFTDRDLAWTANYICLHEPIGPKNISPNNVKSNLIDILQKLSNEKMTIDFIIEIKRHSIIADSYFDWLRNDYRAQVFTYSLLVKNYDGAHHDYRDIFYTYDPLGYIYWLFDTQVKFYKIGKNATLVNDISDKQKLIQSIQRKWLSIIKNDKYTAWVNESDNEREDWIYKHLVRTSKILSTGSAIVIDHNKKTELILASLDAIGIEQLAIQDYEISQAIIDSRKISIDKIKRAWSQKKYNNAGKTKRPYHLPLTKISRERLKKMATIEKKSDTAKLNELINFFYESEYINPQGNDIF</sequence>
<dbReference type="Proteomes" id="UP001414441">
    <property type="component" value="Unassembled WGS sequence"/>
</dbReference>
<dbReference type="EMBL" id="JBDLOB010000006">
    <property type="protein sequence ID" value="MEN8626392.1"/>
    <property type="molecule type" value="Genomic_DNA"/>
</dbReference>
<proteinExistence type="predicted"/>
<reference evidence="1 2" key="1">
    <citation type="submission" date="2024-05" db="EMBL/GenBank/DDBJ databases">
        <title>Genome sequencing of Marine Estuary Bacteria, Pseudoalteromonas distincta strain FA, Psychrobacter proteolyticus strain EA, and Shewanella baltica strain CA.</title>
        <authorList>
            <person name="Dieffenbach S.A."/>
            <person name="Maclea K.S."/>
        </authorList>
    </citation>
    <scope>NUCLEOTIDE SEQUENCE [LARGE SCALE GENOMIC DNA]</scope>
    <source>
        <strain evidence="1 2">EA</strain>
    </source>
</reference>
<protein>
    <submittedName>
        <fullName evidence="1">Uncharacterized protein</fullName>
    </submittedName>
</protein>
<accession>A0ABV0DA98</accession>
<organism evidence="1 2">
    <name type="scientific">Psychrobacter proteolyticus</name>
    <dbReference type="NCBI Taxonomy" id="147825"/>
    <lineage>
        <taxon>Bacteria</taxon>
        <taxon>Pseudomonadati</taxon>
        <taxon>Pseudomonadota</taxon>
        <taxon>Gammaproteobacteria</taxon>
        <taxon>Moraxellales</taxon>
        <taxon>Moraxellaceae</taxon>
        <taxon>Psychrobacter</taxon>
    </lineage>
</organism>
<evidence type="ECO:0000313" key="1">
    <source>
        <dbReference type="EMBL" id="MEN8626392.1"/>
    </source>
</evidence>
<gene>
    <name evidence="1" type="ORF">ABFV72_10265</name>
</gene>
<name>A0ABV0DA98_9GAMM</name>
<keyword evidence="2" id="KW-1185">Reference proteome</keyword>
<evidence type="ECO:0000313" key="2">
    <source>
        <dbReference type="Proteomes" id="UP001414441"/>
    </source>
</evidence>
<comment type="caution">
    <text evidence="1">The sequence shown here is derived from an EMBL/GenBank/DDBJ whole genome shotgun (WGS) entry which is preliminary data.</text>
</comment>